<dbReference type="Pfam" id="PF00335">
    <property type="entry name" value="Tetraspanin"/>
    <property type="match status" value="1"/>
</dbReference>
<keyword evidence="7" id="KW-1185">Reference proteome</keyword>
<keyword evidence="2 5" id="KW-0812">Transmembrane</keyword>
<feature type="transmembrane region" description="Helical" evidence="5">
    <location>
        <begin position="47"/>
        <end position="69"/>
    </location>
</feature>
<keyword evidence="4 5" id="KW-0472">Membrane</keyword>
<evidence type="ECO:0000313" key="6">
    <source>
        <dbReference type="EMBL" id="CAG9317278.1"/>
    </source>
</evidence>
<gene>
    <name evidence="6" type="ORF">BSTOLATCC_MIC18531</name>
</gene>
<proteinExistence type="predicted"/>
<evidence type="ECO:0000256" key="3">
    <source>
        <dbReference type="ARBA" id="ARBA00022989"/>
    </source>
</evidence>
<dbReference type="PROSITE" id="PS51257">
    <property type="entry name" value="PROKAR_LIPOPROTEIN"/>
    <property type="match status" value="1"/>
</dbReference>
<comment type="subcellular location">
    <subcellularLocation>
        <location evidence="1">Membrane</location>
        <topology evidence="1">Multi-pass membrane protein</topology>
    </subcellularLocation>
</comment>
<sequence>MRCCSLNWLKFILFESSIIQIGTGAFIIYVGVSCLSAPLVIAIDKEWVGAVLIVIGIFMLIFTAFAAYGTYYEKKWCLCSYMFVAFWSGSLLLTFGIACLWGRAYAGQYLGSDDNCYSLKALRKASDTVIRAGSIMCTIFCPCNLKPTTHVNLYANQTFIHGPATKIQNCDTCWNIEYYPATTQALLVAWMKKYLKIDVTPSNCVIPDDAFSDTYLGDYAKYLPLLKYVENTFSCSGICVMENVFLFTDINRGTPNGNCRQKVYEWVNWITLKFGVTNIVFGCIQIFGMIIAFMIRRKIKIQTGIECQSNVVDTENGISEKQGLDENVTYTYTQTDNDATNREITTKDIVNFE</sequence>
<evidence type="ECO:0000313" key="7">
    <source>
        <dbReference type="Proteomes" id="UP001162131"/>
    </source>
</evidence>
<protein>
    <recommendedName>
        <fullName evidence="8">Tetraspanin</fullName>
    </recommendedName>
</protein>
<dbReference type="InterPro" id="IPR018499">
    <property type="entry name" value="Tetraspanin/Peripherin"/>
</dbReference>
<evidence type="ECO:0008006" key="8">
    <source>
        <dbReference type="Google" id="ProtNLM"/>
    </source>
</evidence>
<keyword evidence="3 5" id="KW-1133">Transmembrane helix</keyword>
<dbReference type="Proteomes" id="UP001162131">
    <property type="component" value="Unassembled WGS sequence"/>
</dbReference>
<evidence type="ECO:0000256" key="4">
    <source>
        <dbReference type="ARBA" id="ARBA00023136"/>
    </source>
</evidence>
<name>A0AAU9IW14_9CILI</name>
<accession>A0AAU9IW14</accession>
<dbReference type="GO" id="GO:0016020">
    <property type="term" value="C:membrane"/>
    <property type="evidence" value="ECO:0007669"/>
    <property type="project" value="UniProtKB-SubCell"/>
</dbReference>
<dbReference type="EMBL" id="CAJZBQ010000018">
    <property type="protein sequence ID" value="CAG9317278.1"/>
    <property type="molecule type" value="Genomic_DNA"/>
</dbReference>
<evidence type="ECO:0000256" key="2">
    <source>
        <dbReference type="ARBA" id="ARBA00022692"/>
    </source>
</evidence>
<feature type="transmembrane region" description="Helical" evidence="5">
    <location>
        <begin position="21"/>
        <end position="41"/>
    </location>
</feature>
<evidence type="ECO:0000256" key="5">
    <source>
        <dbReference type="SAM" id="Phobius"/>
    </source>
</evidence>
<dbReference type="AlphaFoldDB" id="A0AAU9IW14"/>
<feature type="transmembrane region" description="Helical" evidence="5">
    <location>
        <begin position="81"/>
        <end position="104"/>
    </location>
</feature>
<feature type="transmembrane region" description="Helical" evidence="5">
    <location>
        <begin position="274"/>
        <end position="295"/>
    </location>
</feature>
<evidence type="ECO:0000256" key="1">
    <source>
        <dbReference type="ARBA" id="ARBA00004141"/>
    </source>
</evidence>
<reference evidence="6" key="1">
    <citation type="submission" date="2021-09" db="EMBL/GenBank/DDBJ databases">
        <authorList>
            <consortium name="AG Swart"/>
            <person name="Singh M."/>
            <person name="Singh A."/>
            <person name="Seah K."/>
            <person name="Emmerich C."/>
        </authorList>
    </citation>
    <scope>NUCLEOTIDE SEQUENCE</scope>
    <source>
        <strain evidence="6">ATCC30299</strain>
    </source>
</reference>
<organism evidence="6 7">
    <name type="scientific">Blepharisma stoltei</name>
    <dbReference type="NCBI Taxonomy" id="1481888"/>
    <lineage>
        <taxon>Eukaryota</taxon>
        <taxon>Sar</taxon>
        <taxon>Alveolata</taxon>
        <taxon>Ciliophora</taxon>
        <taxon>Postciliodesmatophora</taxon>
        <taxon>Heterotrichea</taxon>
        <taxon>Heterotrichida</taxon>
        <taxon>Blepharismidae</taxon>
        <taxon>Blepharisma</taxon>
    </lineage>
</organism>
<comment type="caution">
    <text evidence="6">The sequence shown here is derived from an EMBL/GenBank/DDBJ whole genome shotgun (WGS) entry which is preliminary data.</text>
</comment>